<dbReference type="AlphaFoldDB" id="A0A1J1IEJ5"/>
<organism evidence="1 2">
    <name type="scientific">Clunio marinus</name>
    <dbReference type="NCBI Taxonomy" id="568069"/>
    <lineage>
        <taxon>Eukaryota</taxon>
        <taxon>Metazoa</taxon>
        <taxon>Ecdysozoa</taxon>
        <taxon>Arthropoda</taxon>
        <taxon>Hexapoda</taxon>
        <taxon>Insecta</taxon>
        <taxon>Pterygota</taxon>
        <taxon>Neoptera</taxon>
        <taxon>Endopterygota</taxon>
        <taxon>Diptera</taxon>
        <taxon>Nematocera</taxon>
        <taxon>Chironomoidea</taxon>
        <taxon>Chironomidae</taxon>
        <taxon>Clunio</taxon>
    </lineage>
</organism>
<gene>
    <name evidence="1" type="ORF">CLUMA_CG012404</name>
</gene>
<dbReference type="EMBL" id="CVRI01000048">
    <property type="protein sequence ID" value="CRK98695.1"/>
    <property type="molecule type" value="Genomic_DNA"/>
</dbReference>
<keyword evidence="2" id="KW-1185">Reference proteome</keyword>
<accession>A0A1J1IEJ5</accession>
<name>A0A1J1IEJ5_9DIPT</name>
<protein>
    <submittedName>
        <fullName evidence="1">CLUMA_CG012404, isoform A</fullName>
    </submittedName>
</protein>
<sequence length="88" mass="9981">MEQNASYNLWQGLKSNFYNHNEVVLRLYTMAKHILNVFKLPTMALQPPEVETNSTVLFVALKGIVKDALILKIVTIILFFEDVKSGIG</sequence>
<dbReference type="Proteomes" id="UP000183832">
    <property type="component" value="Unassembled WGS sequence"/>
</dbReference>
<proteinExistence type="predicted"/>
<evidence type="ECO:0000313" key="2">
    <source>
        <dbReference type="Proteomes" id="UP000183832"/>
    </source>
</evidence>
<evidence type="ECO:0000313" key="1">
    <source>
        <dbReference type="EMBL" id="CRK98695.1"/>
    </source>
</evidence>
<reference evidence="1 2" key="1">
    <citation type="submission" date="2015-04" db="EMBL/GenBank/DDBJ databases">
        <authorList>
            <person name="Syromyatnikov M.Y."/>
            <person name="Popov V.N."/>
        </authorList>
    </citation>
    <scope>NUCLEOTIDE SEQUENCE [LARGE SCALE GENOMIC DNA]</scope>
</reference>